<dbReference type="PANTHER" id="PTHR42951:SF21">
    <property type="entry name" value="METALLO-HYDROLASE YQJP-RELATED"/>
    <property type="match status" value="1"/>
</dbReference>
<dbReference type="PANTHER" id="PTHR42951">
    <property type="entry name" value="METALLO-BETA-LACTAMASE DOMAIN-CONTAINING"/>
    <property type="match status" value="1"/>
</dbReference>
<protein>
    <submittedName>
        <fullName evidence="2">MBL fold metallo-hydrolase</fullName>
    </submittedName>
</protein>
<evidence type="ECO:0000259" key="1">
    <source>
        <dbReference type="SMART" id="SM00849"/>
    </source>
</evidence>
<feature type="domain" description="Metallo-beta-lactamase" evidence="1">
    <location>
        <begin position="19"/>
        <end position="232"/>
    </location>
</feature>
<dbReference type="InterPro" id="IPR036866">
    <property type="entry name" value="RibonucZ/Hydroxyglut_hydro"/>
</dbReference>
<dbReference type="InterPro" id="IPR001279">
    <property type="entry name" value="Metallo-B-lactamas"/>
</dbReference>
<dbReference type="OrthoDB" id="2971563at2"/>
<dbReference type="AlphaFoldDB" id="A0A4Y8IX05"/>
<dbReference type="SMART" id="SM00849">
    <property type="entry name" value="Lactamase_B"/>
    <property type="match status" value="1"/>
</dbReference>
<dbReference type="EMBL" id="SOPW01000003">
    <property type="protein sequence ID" value="TFB23895.1"/>
    <property type="molecule type" value="Genomic_DNA"/>
</dbReference>
<name>A0A4Y8IX05_9BACI</name>
<organism evidence="2 3">
    <name type="scientific">Filobacillus milosensis</name>
    <dbReference type="NCBI Taxonomy" id="94137"/>
    <lineage>
        <taxon>Bacteria</taxon>
        <taxon>Bacillati</taxon>
        <taxon>Bacillota</taxon>
        <taxon>Bacilli</taxon>
        <taxon>Bacillales</taxon>
        <taxon>Bacillaceae</taxon>
        <taxon>Filobacillus</taxon>
    </lineage>
</organism>
<dbReference type="InterPro" id="IPR050855">
    <property type="entry name" value="NDM-1-like"/>
</dbReference>
<comment type="caution">
    <text evidence="2">The sequence shown here is derived from an EMBL/GenBank/DDBJ whole genome shotgun (WGS) entry which is preliminary data.</text>
</comment>
<dbReference type="SUPFAM" id="SSF56281">
    <property type="entry name" value="Metallo-hydrolase/oxidoreductase"/>
    <property type="match status" value="1"/>
</dbReference>
<dbReference type="Proteomes" id="UP000297975">
    <property type="component" value="Unassembled WGS sequence"/>
</dbReference>
<dbReference type="GO" id="GO:0016787">
    <property type="term" value="F:hydrolase activity"/>
    <property type="evidence" value="ECO:0007669"/>
    <property type="project" value="UniProtKB-KW"/>
</dbReference>
<evidence type="ECO:0000313" key="2">
    <source>
        <dbReference type="EMBL" id="TFB23895.1"/>
    </source>
</evidence>
<reference evidence="2 3" key="1">
    <citation type="submission" date="2019-03" db="EMBL/GenBank/DDBJ databases">
        <authorList>
            <person name="He R.-H."/>
        </authorList>
    </citation>
    <scope>NUCLEOTIDE SEQUENCE [LARGE SCALE GENOMIC DNA]</scope>
    <source>
        <strain evidence="3">SH 714</strain>
    </source>
</reference>
<sequence>MTETGIHQITIPTPYAVGDVHVYIVKDELITLVDAGVHTKEAWEAFCEGLKEINLQPKDIDQIVLTHHHPDHIGLVGRLDHVDRVYGHELVNLWLTRDQDFMNQYLTFFNNLYDQWGVPEEFQDIEKALKYTLKLSTPSELTHILHEGDKIPGFGDFVTLETPGHAESHLSFYNPNSQVFLAGDFLLKHISSNPLLEPPVNQGEVRPKPLIRYRESMQKVLDYNFSEILPGHGEVFSGHQPLIIDRLAKQEKRANKVFEFIRQKPATPFEICQFLFPKHYKHQFGLTMSETVGQLDYLEDVGKIKEVIDSGQSRYVANHPISNGV</sequence>
<accession>A0A4Y8IX05</accession>
<gene>
    <name evidence="2" type="ORF">E3U55_03525</name>
</gene>
<keyword evidence="3" id="KW-1185">Reference proteome</keyword>
<keyword evidence="2" id="KW-0378">Hydrolase</keyword>
<evidence type="ECO:0000313" key="3">
    <source>
        <dbReference type="Proteomes" id="UP000297975"/>
    </source>
</evidence>
<proteinExistence type="predicted"/>
<dbReference type="Gene3D" id="3.60.15.10">
    <property type="entry name" value="Ribonuclease Z/Hydroxyacylglutathione hydrolase-like"/>
    <property type="match status" value="1"/>
</dbReference>
<dbReference type="Pfam" id="PF00753">
    <property type="entry name" value="Lactamase_B"/>
    <property type="match status" value="1"/>
</dbReference>
<dbReference type="RefSeq" id="WP_134338955.1">
    <property type="nucleotide sequence ID" value="NZ_SOPW01000003.1"/>
</dbReference>